<organism evidence="2 3">
    <name type="scientific">Bythopirellula goksoeyrii</name>
    <dbReference type="NCBI Taxonomy" id="1400387"/>
    <lineage>
        <taxon>Bacteria</taxon>
        <taxon>Pseudomonadati</taxon>
        <taxon>Planctomycetota</taxon>
        <taxon>Planctomycetia</taxon>
        <taxon>Pirellulales</taxon>
        <taxon>Lacipirellulaceae</taxon>
        <taxon>Bythopirellula</taxon>
    </lineage>
</organism>
<reference evidence="2 3" key="1">
    <citation type="submission" date="2019-08" db="EMBL/GenBank/DDBJ databases">
        <title>Deep-cultivation of Planctomycetes and their phenomic and genomic characterization uncovers novel biology.</title>
        <authorList>
            <person name="Wiegand S."/>
            <person name="Jogler M."/>
            <person name="Boedeker C."/>
            <person name="Pinto D."/>
            <person name="Vollmers J."/>
            <person name="Rivas-Marin E."/>
            <person name="Kohn T."/>
            <person name="Peeters S.H."/>
            <person name="Heuer A."/>
            <person name="Rast P."/>
            <person name="Oberbeckmann S."/>
            <person name="Bunk B."/>
            <person name="Jeske O."/>
            <person name="Meyerdierks A."/>
            <person name="Storesund J.E."/>
            <person name="Kallscheuer N."/>
            <person name="Luecker S."/>
            <person name="Lage O.M."/>
            <person name="Pohl T."/>
            <person name="Merkel B.J."/>
            <person name="Hornburger P."/>
            <person name="Mueller R.-W."/>
            <person name="Bruemmer F."/>
            <person name="Labrenz M."/>
            <person name="Spormann A.M."/>
            <person name="Op den Camp H."/>
            <person name="Overmann J."/>
            <person name="Amann R."/>
            <person name="Jetten M.S.M."/>
            <person name="Mascher T."/>
            <person name="Medema M.H."/>
            <person name="Devos D.P."/>
            <person name="Kaster A.-K."/>
            <person name="Ovreas L."/>
            <person name="Rohde M."/>
            <person name="Galperin M.Y."/>
            <person name="Jogler C."/>
        </authorList>
    </citation>
    <scope>NUCLEOTIDE SEQUENCE [LARGE SCALE GENOMIC DNA]</scope>
    <source>
        <strain evidence="2 3">Pr1d</strain>
    </source>
</reference>
<dbReference type="AlphaFoldDB" id="A0A5B9QBR2"/>
<proteinExistence type="predicted"/>
<dbReference type="InterPro" id="IPR019734">
    <property type="entry name" value="TPR_rpt"/>
</dbReference>
<dbReference type="Pfam" id="PF00515">
    <property type="entry name" value="TPR_1"/>
    <property type="match status" value="1"/>
</dbReference>
<protein>
    <submittedName>
        <fullName evidence="2">Tetratricopeptide repeat protein</fullName>
    </submittedName>
</protein>
<dbReference type="Gene3D" id="1.25.40.10">
    <property type="entry name" value="Tetratricopeptide repeat domain"/>
    <property type="match status" value="1"/>
</dbReference>
<evidence type="ECO:0000313" key="3">
    <source>
        <dbReference type="Proteomes" id="UP000323917"/>
    </source>
</evidence>
<sequence length="194" mass="22096" precursor="true">MKQLPLLIAFSWMGLWYTPDQLGQHYFNCGEFDTAADAFRDPLWKGVAEFRAGDFKQAAQTFSRVNTADGHYNQGNSWVMLGKYEDAVASYDKALEKRPDWKEAQENRKLAQARAKMLEKKGGDMTDGEMGADEFVFDRNKQPDDQFTEVAGGDKLSDAGMQALWLRKVQTRPADFLRSKFAYQDAQRKEGDTP</sequence>
<keyword evidence="1" id="KW-0802">TPR repeat</keyword>
<feature type="repeat" description="TPR" evidence="1">
    <location>
        <begin position="68"/>
        <end position="101"/>
    </location>
</feature>
<dbReference type="RefSeq" id="WP_148073757.1">
    <property type="nucleotide sequence ID" value="NZ_CP042913.1"/>
</dbReference>
<dbReference type="KEGG" id="bgok:Pr1d_25130"/>
<keyword evidence="3" id="KW-1185">Reference proteome</keyword>
<evidence type="ECO:0000256" key="1">
    <source>
        <dbReference type="PROSITE-ProRule" id="PRU00339"/>
    </source>
</evidence>
<name>A0A5B9QBR2_9BACT</name>
<dbReference type="EMBL" id="CP042913">
    <property type="protein sequence ID" value="QEG35219.1"/>
    <property type="molecule type" value="Genomic_DNA"/>
</dbReference>
<dbReference type="InterPro" id="IPR011990">
    <property type="entry name" value="TPR-like_helical_dom_sf"/>
</dbReference>
<gene>
    <name evidence="2" type="ORF">Pr1d_25130</name>
</gene>
<accession>A0A5B9QBR2</accession>
<dbReference type="OrthoDB" id="9807628at2"/>
<dbReference type="SUPFAM" id="SSF48452">
    <property type="entry name" value="TPR-like"/>
    <property type="match status" value="1"/>
</dbReference>
<dbReference type="PROSITE" id="PS50005">
    <property type="entry name" value="TPR"/>
    <property type="match status" value="1"/>
</dbReference>
<dbReference type="Proteomes" id="UP000323917">
    <property type="component" value="Chromosome"/>
</dbReference>
<evidence type="ECO:0000313" key="2">
    <source>
        <dbReference type="EMBL" id="QEG35219.1"/>
    </source>
</evidence>
<dbReference type="SMART" id="SM00028">
    <property type="entry name" value="TPR"/>
    <property type="match status" value="1"/>
</dbReference>
<dbReference type="PROSITE" id="PS50293">
    <property type="entry name" value="TPR_REGION"/>
    <property type="match status" value="1"/>
</dbReference>